<dbReference type="GO" id="GO:0000976">
    <property type="term" value="F:transcription cis-regulatory region binding"/>
    <property type="evidence" value="ECO:0007669"/>
    <property type="project" value="TreeGrafter"/>
</dbReference>
<dbReference type="InterPro" id="IPR054126">
    <property type="entry name" value="CprB_TetR_C"/>
</dbReference>
<dbReference type="GO" id="GO:0003700">
    <property type="term" value="F:DNA-binding transcription factor activity"/>
    <property type="evidence" value="ECO:0007669"/>
    <property type="project" value="TreeGrafter"/>
</dbReference>
<gene>
    <name evidence="6" type="ORF">G3I39_18250</name>
    <name evidence="7" type="ORF">HUT09_27645</name>
</gene>
<keyword evidence="3" id="KW-0804">Transcription</keyword>
<name>A0A6N9VD82_STRMI</name>
<dbReference type="AlphaFoldDB" id="A0A6N9VD82"/>
<dbReference type="Proteomes" id="UP000509345">
    <property type="component" value="Chromosome"/>
</dbReference>
<evidence type="ECO:0000259" key="5">
    <source>
        <dbReference type="PROSITE" id="PS50977"/>
    </source>
</evidence>
<feature type="DNA-binding region" description="H-T-H motif" evidence="4">
    <location>
        <begin position="33"/>
        <end position="52"/>
    </location>
</feature>
<dbReference type="Proteomes" id="UP000471648">
    <property type="component" value="Unassembled WGS sequence"/>
</dbReference>
<dbReference type="InterPro" id="IPR023772">
    <property type="entry name" value="DNA-bd_HTH_TetR-type_CS"/>
</dbReference>
<dbReference type="PROSITE" id="PS01081">
    <property type="entry name" value="HTH_TETR_1"/>
    <property type="match status" value="1"/>
</dbReference>
<dbReference type="PROSITE" id="PS50977">
    <property type="entry name" value="HTH_TETR_2"/>
    <property type="match status" value="1"/>
</dbReference>
<feature type="domain" description="HTH tetR-type" evidence="5">
    <location>
        <begin position="10"/>
        <end position="70"/>
    </location>
</feature>
<proteinExistence type="predicted"/>
<reference evidence="7 9" key="2">
    <citation type="submission" date="2020-06" db="EMBL/GenBank/DDBJ databases">
        <title>Genome mining for natural products.</title>
        <authorList>
            <person name="Zhang B."/>
            <person name="Shi J."/>
            <person name="Ge H."/>
        </authorList>
    </citation>
    <scope>NUCLEOTIDE SEQUENCE [LARGE SCALE GENOMIC DNA]</scope>
    <source>
        <strain evidence="7 9">NA06532</strain>
    </source>
</reference>
<dbReference type="PANTHER" id="PTHR30055">
    <property type="entry name" value="HTH-TYPE TRANSCRIPTIONAL REGULATOR RUTR"/>
    <property type="match status" value="1"/>
</dbReference>
<keyword evidence="1" id="KW-0805">Transcription regulation</keyword>
<dbReference type="InterPro" id="IPR036271">
    <property type="entry name" value="Tet_transcr_reg_TetR-rel_C_sf"/>
</dbReference>
<evidence type="ECO:0000256" key="3">
    <source>
        <dbReference type="ARBA" id="ARBA00023163"/>
    </source>
</evidence>
<dbReference type="GeneID" id="87635042"/>
<dbReference type="EMBL" id="CP054926">
    <property type="protein sequence ID" value="QKW46003.1"/>
    <property type="molecule type" value="Genomic_DNA"/>
</dbReference>
<dbReference type="InterPro" id="IPR001647">
    <property type="entry name" value="HTH_TetR"/>
</dbReference>
<protein>
    <submittedName>
        <fullName evidence="6">TetR/AcrR family transcriptional regulator</fullName>
    </submittedName>
</protein>
<dbReference type="InterPro" id="IPR047923">
    <property type="entry name" value="ArpA-like"/>
</dbReference>
<evidence type="ECO:0000256" key="1">
    <source>
        <dbReference type="ARBA" id="ARBA00023015"/>
    </source>
</evidence>
<dbReference type="SUPFAM" id="SSF46689">
    <property type="entry name" value="Homeodomain-like"/>
    <property type="match status" value="1"/>
</dbReference>
<dbReference type="NCBIfam" id="NF041196">
    <property type="entry name" value="ScbR_bind_reg"/>
    <property type="match status" value="1"/>
</dbReference>
<dbReference type="InterPro" id="IPR009057">
    <property type="entry name" value="Homeodomain-like_sf"/>
</dbReference>
<organism evidence="6 8">
    <name type="scientific">Streptomyces microflavus</name>
    <name type="common">Streptomyces lipmanii</name>
    <dbReference type="NCBI Taxonomy" id="1919"/>
    <lineage>
        <taxon>Bacteria</taxon>
        <taxon>Bacillati</taxon>
        <taxon>Actinomycetota</taxon>
        <taxon>Actinomycetes</taxon>
        <taxon>Kitasatosporales</taxon>
        <taxon>Streptomycetaceae</taxon>
        <taxon>Streptomyces</taxon>
    </lineage>
</organism>
<accession>A0A6N9VD82</accession>
<evidence type="ECO:0000256" key="2">
    <source>
        <dbReference type="ARBA" id="ARBA00023125"/>
    </source>
</evidence>
<evidence type="ECO:0000313" key="9">
    <source>
        <dbReference type="Proteomes" id="UP000509345"/>
    </source>
</evidence>
<dbReference type="Pfam" id="PF21935">
    <property type="entry name" value="TetR_C_45"/>
    <property type="match status" value="1"/>
</dbReference>
<dbReference type="PRINTS" id="PR00455">
    <property type="entry name" value="HTHTETR"/>
</dbReference>
<evidence type="ECO:0000313" key="8">
    <source>
        <dbReference type="Proteomes" id="UP000471648"/>
    </source>
</evidence>
<dbReference type="InterPro" id="IPR050109">
    <property type="entry name" value="HTH-type_TetR-like_transc_reg"/>
</dbReference>
<keyword evidence="2 4" id="KW-0238">DNA-binding</keyword>
<dbReference type="Gene3D" id="1.10.357.10">
    <property type="entry name" value="Tetracycline Repressor, domain 2"/>
    <property type="match status" value="1"/>
</dbReference>
<evidence type="ECO:0000313" key="6">
    <source>
        <dbReference type="EMBL" id="NEB68979.1"/>
    </source>
</evidence>
<evidence type="ECO:0000313" key="7">
    <source>
        <dbReference type="EMBL" id="QKW46003.1"/>
    </source>
</evidence>
<reference evidence="6 8" key="1">
    <citation type="submission" date="2020-01" db="EMBL/GenBank/DDBJ databases">
        <title>Insect and environment-associated Actinomycetes.</title>
        <authorList>
            <person name="Currrie C."/>
            <person name="Chevrette M."/>
            <person name="Carlson C."/>
            <person name="Stubbendieck R."/>
            <person name="Wendt-Pienkowski E."/>
        </authorList>
    </citation>
    <scope>NUCLEOTIDE SEQUENCE [LARGE SCALE GENOMIC DNA]</scope>
    <source>
        <strain evidence="6 8">SID14438</strain>
    </source>
</reference>
<sequence>MKPPKQERAIRTRAAILHAAAEAFAEAGFAGASVAAISRRAGLTLGALYFHFPNKEALAREIVHQQVARVRPPLESEGLQRAIDVTLTWAVSVLEDPVLLAGARLVLDQEAFAGGSQNSHQQWAGVLTKDLQAAEERGELVPDAAVAPWARVLVNACTGAQMQAQLATGRRDLPERVAEIWACVLPALARPESIAALDLSESRGRMPQ</sequence>
<dbReference type="Pfam" id="PF00440">
    <property type="entry name" value="TetR_N"/>
    <property type="match status" value="1"/>
</dbReference>
<evidence type="ECO:0000256" key="4">
    <source>
        <dbReference type="PROSITE-ProRule" id="PRU00335"/>
    </source>
</evidence>
<dbReference type="PANTHER" id="PTHR30055:SF234">
    <property type="entry name" value="HTH-TYPE TRANSCRIPTIONAL REGULATOR BETI"/>
    <property type="match status" value="1"/>
</dbReference>
<dbReference type="SUPFAM" id="SSF48498">
    <property type="entry name" value="Tetracyclin repressor-like, C-terminal domain"/>
    <property type="match status" value="1"/>
</dbReference>
<dbReference type="RefSeq" id="WP_031125720.1">
    <property type="nucleotide sequence ID" value="NZ_CP054926.1"/>
</dbReference>
<dbReference type="EMBL" id="JAAGME010000798">
    <property type="protein sequence ID" value="NEB68979.1"/>
    <property type="molecule type" value="Genomic_DNA"/>
</dbReference>